<accession>A0A430KZ59</accession>
<keyword evidence="2" id="KW-1185">Reference proteome</keyword>
<reference evidence="1 2" key="1">
    <citation type="submission" date="2017-06" db="EMBL/GenBank/DDBJ databases">
        <title>Comparative genomic analysis of Ambrosia Fusariam Clade fungi.</title>
        <authorList>
            <person name="Stajich J.E."/>
            <person name="Carrillo J."/>
            <person name="Kijimoto T."/>
            <person name="Eskalen A."/>
            <person name="O'Donnell K."/>
            <person name="Kasson M."/>
        </authorList>
    </citation>
    <scope>NUCLEOTIDE SEQUENCE [LARGE SCALE GENOMIC DNA]</scope>
    <source>
        <strain evidence="1 2">UCR1854</strain>
    </source>
</reference>
<evidence type="ECO:0000313" key="1">
    <source>
        <dbReference type="EMBL" id="RTE68752.1"/>
    </source>
</evidence>
<protein>
    <submittedName>
        <fullName evidence="1">Uncharacterized protein</fullName>
    </submittedName>
</protein>
<evidence type="ECO:0000313" key="2">
    <source>
        <dbReference type="Proteomes" id="UP000287124"/>
    </source>
</evidence>
<dbReference type="AlphaFoldDB" id="A0A430KZ59"/>
<organism evidence="1 2">
    <name type="scientific">Fusarium euwallaceae</name>
    <dbReference type="NCBI Taxonomy" id="1147111"/>
    <lineage>
        <taxon>Eukaryota</taxon>
        <taxon>Fungi</taxon>
        <taxon>Dikarya</taxon>
        <taxon>Ascomycota</taxon>
        <taxon>Pezizomycotina</taxon>
        <taxon>Sordariomycetes</taxon>
        <taxon>Hypocreomycetidae</taxon>
        <taxon>Hypocreales</taxon>
        <taxon>Nectriaceae</taxon>
        <taxon>Fusarium</taxon>
        <taxon>Fusarium solani species complex</taxon>
    </lineage>
</organism>
<sequence length="324" mass="36752">MVLLDACEVAVKQGGVRLEEARNLMRLTLDKTDTALDGMRWGVQKFIRMMDELHLHGVVGLRAANALSKVAKFTKRHMEILQGECQNIYQPRRSFDSTCLRVPNIVYVLFAGRFSRDAIEGGHRLHGQDALGERFTFRVDTFCIFISLDTAFREAQNMAGREVVSLAPLLQHPGLLDFFPKLLDCLKAKLSLVASVSESRGWRVVNMDHWKPQVFRLEPNATLPGSQGHLNAAVLLQECGMVILADHSGKELRWEPDQLLCYTGQSQRMRRSSPNPKSILHWRRVNVLPIIDRRYCLEKLLQDDIAPYEGPFHAAWSPSRAAPI</sequence>
<dbReference type="EMBL" id="MIKF01000721">
    <property type="protein sequence ID" value="RTE68752.1"/>
    <property type="molecule type" value="Genomic_DNA"/>
</dbReference>
<proteinExistence type="predicted"/>
<name>A0A430KZ59_9HYPO</name>
<comment type="caution">
    <text evidence="1">The sequence shown here is derived from an EMBL/GenBank/DDBJ whole genome shotgun (WGS) entry which is preliminary data.</text>
</comment>
<dbReference type="Proteomes" id="UP000287124">
    <property type="component" value="Unassembled WGS sequence"/>
</dbReference>
<gene>
    <name evidence="1" type="ORF">BHE90_016870</name>
</gene>